<evidence type="ECO:0000256" key="4">
    <source>
        <dbReference type="ARBA" id="ARBA00022833"/>
    </source>
</evidence>
<dbReference type="Pfam" id="PF01436">
    <property type="entry name" value="NHL"/>
    <property type="match status" value="1"/>
</dbReference>
<dbReference type="InterPro" id="IPR027370">
    <property type="entry name" value="Znf-RING_euk"/>
</dbReference>
<dbReference type="Pfam" id="PF13445">
    <property type="entry name" value="zf-RING_UBOX"/>
    <property type="match status" value="1"/>
</dbReference>
<reference evidence="9 10" key="1">
    <citation type="submission" date="2024-01" db="EMBL/GenBank/DDBJ databases">
        <title>The genome of the rayed Mediterranean limpet Patella caerulea (Linnaeus, 1758).</title>
        <authorList>
            <person name="Anh-Thu Weber A."/>
            <person name="Halstead-Nussloch G."/>
        </authorList>
    </citation>
    <scope>NUCLEOTIDE SEQUENCE [LARGE SCALE GENOMIC DNA]</scope>
    <source>
        <strain evidence="9">AATW-2023a</strain>
        <tissue evidence="9">Whole specimen</tissue>
    </source>
</reference>
<accession>A0AAN8GBX2</accession>
<dbReference type="InterPro" id="IPR011042">
    <property type="entry name" value="6-blade_b-propeller_TolB-like"/>
</dbReference>
<keyword evidence="3 5" id="KW-0863">Zinc-finger</keyword>
<comment type="caution">
    <text evidence="9">The sequence shown here is derived from an EMBL/GenBank/DDBJ whole genome shotgun (WGS) entry which is preliminary data.</text>
</comment>
<dbReference type="SUPFAM" id="SSF63829">
    <property type="entry name" value="Calcium-dependent phosphotriesterase"/>
    <property type="match status" value="1"/>
</dbReference>
<dbReference type="GO" id="GO:0043161">
    <property type="term" value="P:proteasome-mediated ubiquitin-dependent protein catabolic process"/>
    <property type="evidence" value="ECO:0007669"/>
    <property type="project" value="TreeGrafter"/>
</dbReference>
<dbReference type="InterPro" id="IPR043765">
    <property type="entry name" value="DUF5711"/>
</dbReference>
<dbReference type="SUPFAM" id="SSF57850">
    <property type="entry name" value="RING/U-box"/>
    <property type="match status" value="1"/>
</dbReference>
<dbReference type="PANTHER" id="PTHR24104">
    <property type="entry name" value="E3 UBIQUITIN-PROTEIN LIGASE NHLRC1-RELATED"/>
    <property type="match status" value="1"/>
</dbReference>
<keyword evidence="2" id="KW-0677">Repeat</keyword>
<dbReference type="EMBL" id="JAZGQO010000018">
    <property type="protein sequence ID" value="KAK6167916.1"/>
    <property type="molecule type" value="Genomic_DNA"/>
</dbReference>
<evidence type="ECO:0000256" key="2">
    <source>
        <dbReference type="ARBA" id="ARBA00022737"/>
    </source>
</evidence>
<dbReference type="PROSITE" id="PS51125">
    <property type="entry name" value="NHL"/>
    <property type="match status" value="3"/>
</dbReference>
<feature type="domain" description="RING-type" evidence="8">
    <location>
        <begin position="18"/>
        <end position="63"/>
    </location>
</feature>
<evidence type="ECO:0000313" key="9">
    <source>
        <dbReference type="EMBL" id="KAK6167916.1"/>
    </source>
</evidence>
<dbReference type="PANTHER" id="PTHR24104:SF47">
    <property type="entry name" value="E3 UBIQUITIN-PROTEIN LIGASE NHLRC1"/>
    <property type="match status" value="1"/>
</dbReference>
<feature type="repeat" description="NHL" evidence="6">
    <location>
        <begin position="303"/>
        <end position="346"/>
    </location>
</feature>
<dbReference type="Gene3D" id="2.120.10.30">
    <property type="entry name" value="TolB, C-terminal domain"/>
    <property type="match status" value="2"/>
</dbReference>
<evidence type="ECO:0000256" key="5">
    <source>
        <dbReference type="PROSITE-ProRule" id="PRU00175"/>
    </source>
</evidence>
<evidence type="ECO:0000256" key="7">
    <source>
        <dbReference type="SAM" id="MobiDB-lite"/>
    </source>
</evidence>
<evidence type="ECO:0000256" key="3">
    <source>
        <dbReference type="ARBA" id="ARBA00022771"/>
    </source>
</evidence>
<dbReference type="PROSITE" id="PS50089">
    <property type="entry name" value="ZF_RING_2"/>
    <property type="match status" value="1"/>
</dbReference>
<feature type="repeat" description="NHL" evidence="6">
    <location>
        <begin position="350"/>
        <end position="393"/>
    </location>
</feature>
<sequence>MSSTLSLRSKIQDDHLTCTVCMEYFTRPKALPCLHTFCEDCLRDFIYGRGWERQGKFPCPICRTEAEIPEGGVKNFPDNHLVTSLSDTVTHARRPPRIPQRPPRCPPPQEDETTGSTSAWIPVSTKTGKSDVPPLYPVLTDVAPSQGPNDNQQQSNPQQSGAIPCSHGMVLQFGKYGPGHVDFLKPLGLAINCQGDFIITDEGGNRILIFNKSGQLKSKIVCTKCAIRDVAVTSTNDILVSVTSSGSAIMHLYNMSGKLLAEFGQHYHFENPLGITCLKNGYVAVTALESLSVFIFTNQYKFSTKFGRKGSGDERFLSPCYVASDNKNQLIVSDSVNHNVQIFLSTGKFKNRFGGEGSKHGYFNTPLGVATDDKNNIVVADSNNYRVEVFSSKGRYLGSIVEDTFEIGPEVKPVNVAVTINHQYVVLLVGPHFAEVRVYLPKLSHLNADAPDACKHQ</sequence>
<organism evidence="9 10">
    <name type="scientific">Patella caerulea</name>
    <name type="common">Rayed Mediterranean limpet</name>
    <dbReference type="NCBI Taxonomy" id="87958"/>
    <lineage>
        <taxon>Eukaryota</taxon>
        <taxon>Metazoa</taxon>
        <taxon>Spiralia</taxon>
        <taxon>Lophotrochozoa</taxon>
        <taxon>Mollusca</taxon>
        <taxon>Gastropoda</taxon>
        <taxon>Patellogastropoda</taxon>
        <taxon>Patelloidea</taxon>
        <taxon>Patellidae</taxon>
        <taxon>Patella</taxon>
    </lineage>
</organism>
<evidence type="ECO:0000313" key="10">
    <source>
        <dbReference type="Proteomes" id="UP001347796"/>
    </source>
</evidence>
<evidence type="ECO:0000256" key="6">
    <source>
        <dbReference type="PROSITE-ProRule" id="PRU00504"/>
    </source>
</evidence>
<dbReference type="GO" id="GO:0000209">
    <property type="term" value="P:protein polyubiquitination"/>
    <property type="evidence" value="ECO:0007669"/>
    <property type="project" value="TreeGrafter"/>
</dbReference>
<dbReference type="AlphaFoldDB" id="A0AAN8GBX2"/>
<dbReference type="SMART" id="SM00184">
    <property type="entry name" value="RING"/>
    <property type="match status" value="1"/>
</dbReference>
<name>A0AAN8GBX2_PATCE</name>
<feature type="region of interest" description="Disordered" evidence="7">
    <location>
        <begin position="87"/>
        <end position="163"/>
    </location>
</feature>
<dbReference type="PROSITE" id="PS00518">
    <property type="entry name" value="ZF_RING_1"/>
    <property type="match status" value="1"/>
</dbReference>
<gene>
    <name evidence="9" type="ORF">SNE40_021840</name>
</gene>
<dbReference type="InterPro" id="IPR001841">
    <property type="entry name" value="Znf_RING"/>
</dbReference>
<feature type="compositionally biased region" description="Pro residues" evidence="7">
    <location>
        <begin position="97"/>
        <end position="108"/>
    </location>
</feature>
<dbReference type="Proteomes" id="UP001347796">
    <property type="component" value="Unassembled WGS sequence"/>
</dbReference>
<dbReference type="InterPro" id="IPR013083">
    <property type="entry name" value="Znf_RING/FYVE/PHD"/>
</dbReference>
<dbReference type="InterPro" id="IPR050952">
    <property type="entry name" value="TRIM-NHL_E3_ligases"/>
</dbReference>
<feature type="compositionally biased region" description="Polar residues" evidence="7">
    <location>
        <begin position="114"/>
        <end position="127"/>
    </location>
</feature>
<proteinExistence type="predicted"/>
<dbReference type="InterPro" id="IPR017907">
    <property type="entry name" value="Znf_RING_CS"/>
</dbReference>
<dbReference type="Pfam" id="PF18975">
    <property type="entry name" value="DUF5711"/>
    <property type="match status" value="1"/>
</dbReference>
<feature type="repeat" description="NHL" evidence="6">
    <location>
        <begin position="170"/>
        <end position="213"/>
    </location>
</feature>
<protein>
    <recommendedName>
        <fullName evidence="8">RING-type domain-containing protein</fullName>
    </recommendedName>
</protein>
<dbReference type="Gene3D" id="3.30.40.10">
    <property type="entry name" value="Zinc/RING finger domain, C3HC4 (zinc finger)"/>
    <property type="match status" value="1"/>
</dbReference>
<dbReference type="InterPro" id="IPR001258">
    <property type="entry name" value="NHL_repeat"/>
</dbReference>
<keyword evidence="4" id="KW-0862">Zinc</keyword>
<keyword evidence="10" id="KW-1185">Reference proteome</keyword>
<evidence type="ECO:0000256" key="1">
    <source>
        <dbReference type="ARBA" id="ARBA00022723"/>
    </source>
</evidence>
<dbReference type="GO" id="GO:0061630">
    <property type="term" value="F:ubiquitin protein ligase activity"/>
    <property type="evidence" value="ECO:0007669"/>
    <property type="project" value="TreeGrafter"/>
</dbReference>
<dbReference type="GO" id="GO:0008270">
    <property type="term" value="F:zinc ion binding"/>
    <property type="evidence" value="ECO:0007669"/>
    <property type="project" value="UniProtKB-KW"/>
</dbReference>
<feature type="compositionally biased region" description="Low complexity" evidence="7">
    <location>
        <begin position="144"/>
        <end position="161"/>
    </location>
</feature>
<keyword evidence="1" id="KW-0479">Metal-binding</keyword>
<evidence type="ECO:0000259" key="8">
    <source>
        <dbReference type="PROSITE" id="PS50089"/>
    </source>
</evidence>